<feature type="domain" description="Major facilitator superfamily (MFS) profile" evidence="6">
    <location>
        <begin position="244"/>
        <end position="438"/>
    </location>
</feature>
<evidence type="ECO:0000256" key="1">
    <source>
        <dbReference type="ARBA" id="ARBA00004651"/>
    </source>
</evidence>
<feature type="transmembrane region" description="Helical" evidence="5">
    <location>
        <begin position="284"/>
        <end position="306"/>
    </location>
</feature>
<proteinExistence type="predicted"/>
<keyword evidence="8" id="KW-1185">Reference proteome</keyword>
<sequence length="438" mass="43634">MTTTGRYPAALQRRTVTVLAVAQLFSGLGNGSTLALGSILAVRLSGSEAWAGATTAALTLTAAVVAVPLSTLAVRRGRRVALVTGLAGAMVGCAVIVLAVVTGLFPLLLAGAALVGLATAVNLQSRFAAVDLAADVHRGRDLSVVVWSITVGAVAGPNLIRPGAVLGRALGLPEIAGPFVISLAGMVVGALILLVGLRPDPLLAARAATVQAGTPAGPAPRGRATLRDGWAAIRREPRALAALLGVLAAHGAMVAVMSMTPLHLQHLNAAAPSAAGQRLTEPDLLALIGFTISLHILGMYAFSPLLGWCTDRWGRTATLLAGQAVLLVAVLLAGFGQDRVPIVTAGLLLLGLGWSASTVAGSTLLAESVEAGARVLAQGVSDTLMGGIGAVGSAVAGALLAGTGYLGLNLVAVALLGVAVVAILRLSRSAALLGSIPT</sequence>
<dbReference type="InterPro" id="IPR036259">
    <property type="entry name" value="MFS_trans_sf"/>
</dbReference>
<feature type="transmembrane region" description="Helical" evidence="5">
    <location>
        <begin position="240"/>
        <end position="264"/>
    </location>
</feature>
<evidence type="ECO:0000313" key="8">
    <source>
        <dbReference type="Proteomes" id="UP000187085"/>
    </source>
</evidence>
<dbReference type="AlphaFoldDB" id="A0A1R1LFT8"/>
<feature type="transmembrane region" description="Helical" evidence="5">
    <location>
        <begin position="318"/>
        <end position="336"/>
    </location>
</feature>
<dbReference type="EMBL" id="MRDE01000022">
    <property type="protein sequence ID" value="OMH26365.1"/>
    <property type="molecule type" value="Genomic_DNA"/>
</dbReference>
<evidence type="ECO:0000313" key="7">
    <source>
        <dbReference type="EMBL" id="OMH26365.1"/>
    </source>
</evidence>
<dbReference type="RefSeq" id="WP_076702908.1">
    <property type="nucleotide sequence ID" value="NZ_MRDE01000022.1"/>
</dbReference>
<evidence type="ECO:0000259" key="6">
    <source>
        <dbReference type="PROSITE" id="PS50850"/>
    </source>
</evidence>
<dbReference type="InterPro" id="IPR020846">
    <property type="entry name" value="MFS_dom"/>
</dbReference>
<reference evidence="7 8" key="1">
    <citation type="submission" date="2016-12" db="EMBL/GenBank/DDBJ databases">
        <title>Draft genome of Tersicoccus phoenicis 1P05MA.</title>
        <authorList>
            <person name="Nakajima Y."/>
            <person name="Yoshizawa S."/>
            <person name="Nakamura K."/>
            <person name="Ogura Y."/>
            <person name="Hayashi T."/>
            <person name="Kogure K."/>
        </authorList>
    </citation>
    <scope>NUCLEOTIDE SEQUENCE [LARGE SCALE GENOMIC DNA]</scope>
    <source>
        <strain evidence="7 8">1p05MA</strain>
    </source>
</reference>
<dbReference type="Pfam" id="PF07690">
    <property type="entry name" value="MFS_1"/>
    <property type="match status" value="2"/>
</dbReference>
<dbReference type="Proteomes" id="UP000187085">
    <property type="component" value="Unassembled WGS sequence"/>
</dbReference>
<feature type="transmembrane region" description="Helical" evidence="5">
    <location>
        <begin position="142"/>
        <end position="160"/>
    </location>
</feature>
<feature type="transmembrane region" description="Helical" evidence="5">
    <location>
        <begin position="80"/>
        <end position="101"/>
    </location>
</feature>
<dbReference type="OrthoDB" id="9776171at2"/>
<feature type="transmembrane region" description="Helical" evidence="5">
    <location>
        <begin position="53"/>
        <end position="73"/>
    </location>
</feature>
<dbReference type="InterPro" id="IPR011701">
    <property type="entry name" value="MFS"/>
</dbReference>
<comment type="subcellular location">
    <subcellularLocation>
        <location evidence="1">Cell membrane</location>
        <topology evidence="1">Multi-pass membrane protein</topology>
    </subcellularLocation>
</comment>
<evidence type="ECO:0000256" key="4">
    <source>
        <dbReference type="ARBA" id="ARBA00023136"/>
    </source>
</evidence>
<feature type="transmembrane region" description="Helical" evidence="5">
    <location>
        <begin position="175"/>
        <end position="197"/>
    </location>
</feature>
<dbReference type="PROSITE" id="PS50850">
    <property type="entry name" value="MFS"/>
    <property type="match status" value="1"/>
</dbReference>
<protein>
    <submittedName>
        <fullName evidence="7">MFS transporter</fullName>
    </submittedName>
</protein>
<feature type="transmembrane region" description="Helical" evidence="5">
    <location>
        <begin position="342"/>
        <end position="367"/>
    </location>
</feature>
<dbReference type="SUPFAM" id="SSF103473">
    <property type="entry name" value="MFS general substrate transporter"/>
    <property type="match status" value="1"/>
</dbReference>
<comment type="caution">
    <text evidence="7">The sequence shown here is derived from an EMBL/GenBank/DDBJ whole genome shotgun (WGS) entry which is preliminary data.</text>
</comment>
<dbReference type="GO" id="GO:0005886">
    <property type="term" value="C:plasma membrane"/>
    <property type="evidence" value="ECO:0007669"/>
    <property type="project" value="UniProtKB-SubCell"/>
</dbReference>
<feature type="transmembrane region" description="Helical" evidence="5">
    <location>
        <begin position="406"/>
        <end position="426"/>
    </location>
</feature>
<feature type="transmembrane region" description="Helical" evidence="5">
    <location>
        <begin position="379"/>
        <end position="400"/>
    </location>
</feature>
<keyword evidence="3 5" id="KW-1133">Transmembrane helix</keyword>
<evidence type="ECO:0000256" key="5">
    <source>
        <dbReference type="SAM" id="Phobius"/>
    </source>
</evidence>
<feature type="transmembrane region" description="Helical" evidence="5">
    <location>
        <begin position="107"/>
        <end position="130"/>
    </location>
</feature>
<accession>A0A1R1LFT8</accession>
<gene>
    <name evidence="7" type="ORF">BKD30_05245</name>
</gene>
<keyword evidence="4 5" id="KW-0472">Membrane</keyword>
<dbReference type="Gene3D" id="1.20.1250.20">
    <property type="entry name" value="MFS general substrate transporter like domains"/>
    <property type="match status" value="1"/>
</dbReference>
<dbReference type="GO" id="GO:0022857">
    <property type="term" value="F:transmembrane transporter activity"/>
    <property type="evidence" value="ECO:0007669"/>
    <property type="project" value="InterPro"/>
</dbReference>
<dbReference type="PANTHER" id="PTHR23534:SF1">
    <property type="entry name" value="MAJOR FACILITATOR SUPERFAMILY PROTEIN"/>
    <property type="match status" value="1"/>
</dbReference>
<name>A0A1R1LFT8_9MICC</name>
<organism evidence="7 8">
    <name type="scientific">Tersicoccus phoenicis</name>
    <dbReference type="NCBI Taxonomy" id="554083"/>
    <lineage>
        <taxon>Bacteria</taxon>
        <taxon>Bacillati</taxon>
        <taxon>Actinomycetota</taxon>
        <taxon>Actinomycetes</taxon>
        <taxon>Micrococcales</taxon>
        <taxon>Micrococcaceae</taxon>
        <taxon>Tersicoccus</taxon>
    </lineage>
</organism>
<evidence type="ECO:0000256" key="3">
    <source>
        <dbReference type="ARBA" id="ARBA00022989"/>
    </source>
</evidence>
<evidence type="ECO:0000256" key="2">
    <source>
        <dbReference type="ARBA" id="ARBA00022692"/>
    </source>
</evidence>
<dbReference type="PANTHER" id="PTHR23534">
    <property type="entry name" value="MFS PERMEASE"/>
    <property type="match status" value="1"/>
</dbReference>
<keyword evidence="2 5" id="KW-0812">Transmembrane</keyword>